<dbReference type="PANTHER" id="PTHR12428:SF66">
    <property type="entry name" value="MITOCHONDRIAL INNER MEMBRANE PROTEIN OXA1L"/>
    <property type="match status" value="1"/>
</dbReference>
<keyword evidence="4" id="KW-0999">Mitochondrion inner membrane</keyword>
<dbReference type="Pfam" id="PF02096">
    <property type="entry name" value="60KD_IMP"/>
    <property type="match status" value="1"/>
</dbReference>
<dbReference type="InterPro" id="IPR013830">
    <property type="entry name" value="SGNH_hydro"/>
</dbReference>
<reference evidence="13" key="1">
    <citation type="journal article" date="2012" name="Nat. Genet.">
        <title>Whole-genome sequence of Schistosoma haematobium.</title>
        <authorList>
            <person name="Young N.D."/>
            <person name="Jex A.R."/>
            <person name="Li B."/>
            <person name="Liu S."/>
            <person name="Yang L."/>
            <person name="Xiong Z."/>
            <person name="Li Y."/>
            <person name="Cantacessi C."/>
            <person name="Hall R.S."/>
            <person name="Xu X."/>
            <person name="Chen F."/>
            <person name="Wu X."/>
            <person name="Zerlotini A."/>
            <person name="Oliveira G."/>
            <person name="Hofmann A."/>
            <person name="Zhang G."/>
            <person name="Fang X."/>
            <person name="Kang Y."/>
            <person name="Campbell B.E."/>
            <person name="Loukas A."/>
            <person name="Ranganathan S."/>
            <person name="Rollinson D."/>
            <person name="Rinaldi G."/>
            <person name="Brindley P.J."/>
            <person name="Yang H."/>
            <person name="Wang J."/>
            <person name="Wang J."/>
            <person name="Gasser R.B."/>
        </authorList>
    </citation>
    <scope>NUCLEOTIDE SEQUENCE [LARGE SCALE GENOMIC DNA]</scope>
</reference>
<feature type="domain" description="Membrane insertase YidC/Oxa/ALB C-terminal" evidence="11">
    <location>
        <begin position="127"/>
        <end position="239"/>
    </location>
</feature>
<evidence type="ECO:0000259" key="12">
    <source>
        <dbReference type="Pfam" id="PF13472"/>
    </source>
</evidence>
<evidence type="ECO:0000256" key="2">
    <source>
        <dbReference type="ARBA" id="ARBA00009877"/>
    </source>
</evidence>
<dbReference type="InterPro" id="IPR028055">
    <property type="entry name" value="YidC/Oxa/ALB_C"/>
</dbReference>
<dbReference type="GO" id="GO:0032979">
    <property type="term" value="P:protein insertion into mitochondrial inner membrane from matrix"/>
    <property type="evidence" value="ECO:0007669"/>
    <property type="project" value="TreeGrafter"/>
</dbReference>
<evidence type="ECO:0000256" key="7">
    <source>
        <dbReference type="ARBA" id="ARBA00023128"/>
    </source>
</evidence>
<organism evidence="13">
    <name type="scientific">Schistosoma haematobium</name>
    <name type="common">Blood fluke</name>
    <dbReference type="NCBI Taxonomy" id="6185"/>
    <lineage>
        <taxon>Eukaryota</taxon>
        <taxon>Metazoa</taxon>
        <taxon>Spiralia</taxon>
        <taxon>Lophotrochozoa</taxon>
        <taxon>Platyhelminthes</taxon>
        <taxon>Trematoda</taxon>
        <taxon>Digenea</taxon>
        <taxon>Strigeidida</taxon>
        <taxon>Schistosomatoidea</taxon>
        <taxon>Schistosomatidae</taxon>
        <taxon>Schistosoma</taxon>
    </lineage>
</organism>
<evidence type="ECO:0000256" key="6">
    <source>
        <dbReference type="ARBA" id="ARBA00022989"/>
    </source>
</evidence>
<dbReference type="CDD" id="cd01820">
    <property type="entry name" value="PAF_acetylesterase_like"/>
    <property type="match status" value="1"/>
</dbReference>
<dbReference type="InterPro" id="IPR036514">
    <property type="entry name" value="SGNH_hydro_sf"/>
</dbReference>
<evidence type="ECO:0000256" key="3">
    <source>
        <dbReference type="ARBA" id="ARBA00022692"/>
    </source>
</evidence>
<comment type="similarity">
    <text evidence="2 9">Belongs to the OXA1/ALB3/YidC family.</text>
</comment>
<evidence type="ECO:0000256" key="8">
    <source>
        <dbReference type="ARBA" id="ARBA00023136"/>
    </source>
</evidence>
<dbReference type="PANTHER" id="PTHR12428">
    <property type="entry name" value="OXA1"/>
    <property type="match status" value="1"/>
</dbReference>
<dbReference type="Gene3D" id="3.40.50.1110">
    <property type="entry name" value="SGNH hydrolase"/>
    <property type="match status" value="1"/>
</dbReference>
<dbReference type="Pfam" id="PF13472">
    <property type="entry name" value="Lipase_GDSL_2"/>
    <property type="match status" value="1"/>
</dbReference>
<dbReference type="CDD" id="cd20069">
    <property type="entry name" value="5TM_Oxa1-like"/>
    <property type="match status" value="1"/>
</dbReference>
<protein>
    <submittedName>
        <fullName evidence="13">Mitochondrial inner membrane protein OXA1L</fullName>
    </submittedName>
</protein>
<evidence type="ECO:0000256" key="9">
    <source>
        <dbReference type="RuleBase" id="RU003945"/>
    </source>
</evidence>
<feature type="domain" description="SGNH hydrolase-type esterase" evidence="12">
    <location>
        <begin position="365"/>
        <end position="502"/>
    </location>
</feature>
<evidence type="ECO:0000256" key="10">
    <source>
        <dbReference type="SAM" id="Phobius"/>
    </source>
</evidence>
<gene>
    <name evidence="13" type="ORF">MS3_03618</name>
</gene>
<evidence type="ECO:0000256" key="5">
    <source>
        <dbReference type="ARBA" id="ARBA00022946"/>
    </source>
</evidence>
<dbReference type="InterPro" id="IPR001708">
    <property type="entry name" value="YidC/ALB3/OXA1/COX18"/>
</dbReference>
<keyword evidence="6 10" id="KW-1133">Transmembrane helix</keyword>
<dbReference type="STRING" id="6185.A0A095AMI2"/>
<comment type="subcellular location">
    <subcellularLocation>
        <location evidence="9">Membrane</location>
        <topology evidence="9">Multi-pass membrane protein</topology>
    </subcellularLocation>
    <subcellularLocation>
        <location evidence="1">Mitochondrion inner membrane</location>
        <topology evidence="1">Multi-pass membrane protein</topology>
    </subcellularLocation>
</comment>
<proteinExistence type="inferred from homology"/>
<dbReference type="GO" id="GO:0005743">
    <property type="term" value="C:mitochondrial inner membrane"/>
    <property type="evidence" value="ECO:0007669"/>
    <property type="project" value="UniProtKB-SubCell"/>
</dbReference>
<dbReference type="EMBL" id="KL250679">
    <property type="protein sequence ID" value="KGB35376.1"/>
    <property type="molecule type" value="Genomic_DNA"/>
</dbReference>
<evidence type="ECO:0000313" key="13">
    <source>
        <dbReference type="EMBL" id="KGB35376.1"/>
    </source>
</evidence>
<accession>A0A095AMI2</accession>
<keyword evidence="7" id="KW-0496">Mitochondrion</keyword>
<evidence type="ECO:0000256" key="1">
    <source>
        <dbReference type="ARBA" id="ARBA00004448"/>
    </source>
</evidence>
<keyword evidence="8 10" id="KW-0472">Membrane</keyword>
<dbReference type="SUPFAM" id="SSF52266">
    <property type="entry name" value="SGNH hydrolase"/>
    <property type="match status" value="1"/>
</dbReference>
<keyword evidence="3 9" id="KW-0812">Transmembrane</keyword>
<keyword evidence="5" id="KW-0809">Transit peptide</keyword>
<dbReference type="GO" id="GO:0032977">
    <property type="term" value="F:membrane insertase activity"/>
    <property type="evidence" value="ECO:0007669"/>
    <property type="project" value="InterPro"/>
</dbReference>
<dbReference type="AlphaFoldDB" id="A0A095AMI2"/>
<feature type="transmembrane region" description="Helical" evidence="10">
    <location>
        <begin position="204"/>
        <end position="224"/>
    </location>
</feature>
<name>A0A095AMI2_SCHHA</name>
<sequence>MIRLSRITKMFSETVFIQKTSSVPSITRKLSTNICLSAPSDCALPEPPLPPNKEAILNTLGEPTLSSLGLNSYWPSGWYQCLLETLHVNLDLPWWGAIAASTVLIRLCVFPVMVRQRRHLAEYTNVMPQAPISLSVFTGIRGLVNLPVTSLQTGGTAWFTDLTASDPYCILPFLSMSLLMLTFETGAELRSSQAQPAMRVLSKGLPVVGFFFVMNMPSALVWYWTVSNIVSLLQSIILRQPLIRSYLNLPSVQKPPSVIEKKRGFIAGFKETLTNSRLLAELDSRERIDAKAWQKSGHKAPPVTFISDPTKLTSNHEKKFSSDKTTDNGSRVQLKIKQTLGNRQFTAVVSATTTKTYKKHIEPLHCVNFSIANDQTQNVLWRIENGELDGFSPKVVVIMIGSHNVGDSEEEVVKGILSVVEKTKSKQPRASLIVMGLLPCGRTPNKRRTKHEQINKLLTEAFTCRPDVTYLNPDWDNFIQQDGTISHRDMFDYMHPTENGYEKLCDPLLEELQNSLHTFLKTNAPNSFVEDS</sequence>
<evidence type="ECO:0000256" key="4">
    <source>
        <dbReference type="ARBA" id="ARBA00022792"/>
    </source>
</evidence>
<feature type="transmembrane region" description="Helical" evidence="10">
    <location>
        <begin position="92"/>
        <end position="114"/>
    </location>
</feature>
<evidence type="ECO:0000259" key="11">
    <source>
        <dbReference type="Pfam" id="PF02096"/>
    </source>
</evidence>